<dbReference type="Pfam" id="PF02378">
    <property type="entry name" value="PTS_EIIC"/>
    <property type="match status" value="1"/>
</dbReference>
<evidence type="ECO:0000256" key="3">
    <source>
        <dbReference type="ARBA" id="ARBA00022475"/>
    </source>
</evidence>
<dbReference type="FunFam" id="2.70.70.10:FF:000001">
    <property type="entry name" value="PTS system glucose-specific IIA component"/>
    <property type="match status" value="1"/>
</dbReference>
<keyword evidence="3" id="KW-1003">Cell membrane</keyword>
<feature type="transmembrane region" description="Helical" evidence="12">
    <location>
        <begin position="252"/>
        <end position="274"/>
    </location>
</feature>
<feature type="transmembrane region" description="Helical" evidence="12">
    <location>
        <begin position="180"/>
        <end position="200"/>
    </location>
</feature>
<sequence>MDYHKLGKEIVQNVGGPNNIESLTHCMTRLRFVLKDVSKANKEALEDIKEVVGVVYAGGQYMVILGPNLIPTFEAINKDFNLATTSPVDENLDEPKKEKLTWKTAGSKTLSFIQASVTPMIPGLIAGGMLKVVLLLIVTFISPAFAKSTSYTLISAIADAPFFFMPIMVAYGAATKLGGTPAYAMMSTAALLYPTFRDLLMKLTAHPGSVNVTLFNLPVKVINYGTSLLPALLISLLAYWVEKLLNKIVPGIFKSVLVGMGTIFVAGSLGYLVLGPIGDILGQGIATVVMFLSRTVGPLAVGLLAAALPWLVMTGMHVALAPFMPQLISNPGYDPILRPAFILHNMAEGGANIGVALKAKDKKLKSEAWSLAVGAIVAGVTEPSLYGINLKYKKPMYGVMAGGFVGGIVAGLLGARAYIMGYSNIFAIPVFEKKALAIVIGIVTTIIVAAAVTFVLGIDDKKEKKLTEPVRKNYPDTAIVSVSEGELEPLSEVKDEAFASGALGKGVAIKLDSDFVCAPANGKVTALFPTGHAFGITTKNGAELLVHIGINTVNLQGKGFDVLVHQDDEVRAGQPIVKVDRKAIEKEGYDLTTMLIITNSNNQDIELKKTTGHVEAGTELN</sequence>
<evidence type="ECO:0000313" key="16">
    <source>
        <dbReference type="EMBL" id="GBA94236.1"/>
    </source>
</evidence>
<dbReference type="InterPro" id="IPR003352">
    <property type="entry name" value="PTS_EIIC"/>
</dbReference>
<comment type="caution">
    <text evidence="16">The sequence shown here is derived from an EMBL/GenBank/DDBJ whole genome shotgun (WGS) entry which is preliminary data.</text>
</comment>
<evidence type="ECO:0000259" key="13">
    <source>
        <dbReference type="PROSITE" id="PS51093"/>
    </source>
</evidence>
<dbReference type="PROSITE" id="PS51103">
    <property type="entry name" value="PTS_EIIC_TYPE_1"/>
    <property type="match status" value="1"/>
</dbReference>
<feature type="transmembrane region" description="Helical" evidence="12">
    <location>
        <begin position="153"/>
        <end position="174"/>
    </location>
</feature>
<keyword evidence="9 12" id="KW-1133">Transmembrane helix</keyword>
<dbReference type="Pfam" id="PF00367">
    <property type="entry name" value="PTS_EIIB"/>
    <property type="match status" value="1"/>
</dbReference>
<evidence type="ECO:0000256" key="9">
    <source>
        <dbReference type="ARBA" id="ARBA00022989"/>
    </source>
</evidence>
<dbReference type="NCBIfam" id="TIGR00830">
    <property type="entry name" value="PTBA"/>
    <property type="match status" value="1"/>
</dbReference>
<dbReference type="EMBL" id="BEXJ01000001">
    <property type="protein sequence ID" value="GBA94236.1"/>
    <property type="molecule type" value="Genomic_DNA"/>
</dbReference>
<name>A0AB33ZT93_LACGS</name>
<feature type="transmembrane region" description="Helical" evidence="12">
    <location>
        <begin position="221"/>
        <end position="240"/>
    </location>
</feature>
<dbReference type="PROSITE" id="PS51093">
    <property type="entry name" value="PTS_EIIA_TYPE_1"/>
    <property type="match status" value="1"/>
</dbReference>
<protein>
    <submittedName>
        <fullName evidence="16">Beta-glucoside-specific PTS system IIABC component</fullName>
    </submittedName>
</protein>
<evidence type="ECO:0000256" key="8">
    <source>
        <dbReference type="ARBA" id="ARBA00022777"/>
    </source>
</evidence>
<evidence type="ECO:0000256" key="7">
    <source>
        <dbReference type="ARBA" id="ARBA00022692"/>
    </source>
</evidence>
<dbReference type="Proteomes" id="UP000250668">
    <property type="component" value="Unassembled WGS sequence"/>
</dbReference>
<feature type="transmembrane region" description="Helical" evidence="12">
    <location>
        <begin position="120"/>
        <end position="141"/>
    </location>
</feature>
<dbReference type="SUPFAM" id="SSF51261">
    <property type="entry name" value="Duplicated hybrid motif"/>
    <property type="match status" value="1"/>
</dbReference>
<feature type="active site" description="Phosphocysteine intermediate; for EIIB activity" evidence="11">
    <location>
        <position position="26"/>
    </location>
</feature>
<proteinExistence type="predicted"/>
<keyword evidence="10 12" id="KW-0472">Membrane</keyword>
<dbReference type="PROSITE" id="PS00371">
    <property type="entry name" value="PTS_EIIA_TYPE_1_HIS"/>
    <property type="match status" value="1"/>
</dbReference>
<keyword evidence="8" id="KW-0418">Kinase</keyword>
<feature type="transmembrane region" description="Helical" evidence="12">
    <location>
        <begin position="286"/>
        <end position="312"/>
    </location>
</feature>
<dbReference type="Pfam" id="PF00358">
    <property type="entry name" value="PTS_EIIA_1"/>
    <property type="match status" value="1"/>
</dbReference>
<feature type="transmembrane region" description="Helical" evidence="12">
    <location>
        <begin position="435"/>
        <end position="458"/>
    </location>
</feature>
<dbReference type="PROSITE" id="PS51098">
    <property type="entry name" value="PTS_EIIB_TYPE_1"/>
    <property type="match status" value="1"/>
</dbReference>
<evidence type="ECO:0000256" key="1">
    <source>
        <dbReference type="ARBA" id="ARBA00004651"/>
    </source>
</evidence>
<dbReference type="CDD" id="cd00212">
    <property type="entry name" value="PTS_IIB_glc"/>
    <property type="match status" value="1"/>
</dbReference>
<dbReference type="InterPro" id="IPR011055">
    <property type="entry name" value="Dup_hybrid_motif"/>
</dbReference>
<evidence type="ECO:0000256" key="4">
    <source>
        <dbReference type="ARBA" id="ARBA00022597"/>
    </source>
</evidence>
<feature type="domain" description="PTS EIIA type-1" evidence="13">
    <location>
        <begin position="495"/>
        <end position="599"/>
    </location>
</feature>
<dbReference type="PANTHER" id="PTHR30175:SF1">
    <property type="entry name" value="PTS SYSTEM ARBUTIN-, CELLOBIOSE-, AND SALICIN-SPECIFIC EIIBC COMPONENT-RELATED"/>
    <property type="match status" value="1"/>
</dbReference>
<evidence type="ECO:0000256" key="2">
    <source>
        <dbReference type="ARBA" id="ARBA00022448"/>
    </source>
</evidence>
<organism evidence="16 17">
    <name type="scientific">Lactobacillus gasseri</name>
    <dbReference type="NCBI Taxonomy" id="1596"/>
    <lineage>
        <taxon>Bacteria</taxon>
        <taxon>Bacillati</taxon>
        <taxon>Bacillota</taxon>
        <taxon>Bacilli</taxon>
        <taxon>Lactobacillales</taxon>
        <taxon>Lactobacillaceae</taxon>
        <taxon>Lactobacillus</taxon>
    </lineage>
</organism>
<keyword evidence="6" id="KW-0598">Phosphotransferase system</keyword>
<dbReference type="GO" id="GO:0008982">
    <property type="term" value="F:protein-N(PI)-phosphohistidine-sugar phosphotransferase activity"/>
    <property type="evidence" value="ECO:0007669"/>
    <property type="project" value="InterPro"/>
</dbReference>
<comment type="subcellular location">
    <subcellularLocation>
        <location evidence="1">Cell membrane</location>
        <topology evidence="1">Multi-pass membrane protein</topology>
    </subcellularLocation>
</comment>
<dbReference type="GO" id="GO:0015771">
    <property type="term" value="P:trehalose transport"/>
    <property type="evidence" value="ECO:0007669"/>
    <property type="project" value="TreeGrafter"/>
</dbReference>
<evidence type="ECO:0000259" key="14">
    <source>
        <dbReference type="PROSITE" id="PS51098"/>
    </source>
</evidence>
<dbReference type="Gene3D" id="3.30.1360.60">
    <property type="entry name" value="Glucose permease domain IIB"/>
    <property type="match status" value="1"/>
</dbReference>
<feature type="domain" description="PTS EIIC type-1" evidence="15">
    <location>
        <begin position="111"/>
        <end position="472"/>
    </location>
</feature>
<feature type="transmembrane region" description="Helical" evidence="12">
    <location>
        <begin position="395"/>
        <end position="415"/>
    </location>
</feature>
<dbReference type="InterPro" id="IPR018113">
    <property type="entry name" value="PTrfase_EIIB_Cys"/>
</dbReference>
<dbReference type="RefSeq" id="WP_095669945.1">
    <property type="nucleotide sequence ID" value="NZ_BEXJ01000001.1"/>
</dbReference>
<dbReference type="InterPro" id="IPR013013">
    <property type="entry name" value="PTS_EIIC_1"/>
</dbReference>
<dbReference type="Gene3D" id="2.70.70.10">
    <property type="entry name" value="Glucose Permease (Domain IIA)"/>
    <property type="match status" value="1"/>
</dbReference>
<keyword evidence="4" id="KW-0762">Sugar transport</keyword>
<accession>A0AB33ZT93</accession>
<dbReference type="InterPro" id="IPR001996">
    <property type="entry name" value="PTS_IIB_1"/>
</dbReference>
<dbReference type="PROSITE" id="PS01035">
    <property type="entry name" value="PTS_EIIB_TYPE_1_CYS"/>
    <property type="match status" value="1"/>
</dbReference>
<feature type="domain" description="PTS EIIB type-1" evidence="14">
    <location>
        <begin position="4"/>
        <end position="86"/>
    </location>
</feature>
<evidence type="ECO:0000259" key="15">
    <source>
        <dbReference type="PROSITE" id="PS51103"/>
    </source>
</evidence>
<evidence type="ECO:0000256" key="6">
    <source>
        <dbReference type="ARBA" id="ARBA00022683"/>
    </source>
</evidence>
<dbReference type="InterPro" id="IPR050558">
    <property type="entry name" value="PTS_Sugar-Specific_Components"/>
</dbReference>
<dbReference type="GO" id="GO:0009401">
    <property type="term" value="P:phosphoenolpyruvate-dependent sugar phosphotransferase system"/>
    <property type="evidence" value="ECO:0007669"/>
    <property type="project" value="UniProtKB-KW"/>
</dbReference>
<keyword evidence="7 12" id="KW-0812">Transmembrane</keyword>
<evidence type="ECO:0000256" key="11">
    <source>
        <dbReference type="PROSITE-ProRule" id="PRU00421"/>
    </source>
</evidence>
<evidence type="ECO:0000313" key="17">
    <source>
        <dbReference type="Proteomes" id="UP000250668"/>
    </source>
</evidence>
<feature type="transmembrane region" description="Helical" evidence="12">
    <location>
        <begin position="368"/>
        <end position="388"/>
    </location>
</feature>
<dbReference type="InterPro" id="IPR001127">
    <property type="entry name" value="PTS_EIIA_1_perm"/>
</dbReference>
<evidence type="ECO:0000256" key="12">
    <source>
        <dbReference type="SAM" id="Phobius"/>
    </source>
</evidence>
<keyword evidence="5" id="KW-0808">Transferase</keyword>
<dbReference type="GO" id="GO:0090589">
    <property type="term" value="F:protein-phosphocysteine-trehalose phosphotransferase system transporter activity"/>
    <property type="evidence" value="ECO:0007669"/>
    <property type="project" value="TreeGrafter"/>
</dbReference>
<dbReference type="PANTHER" id="PTHR30175">
    <property type="entry name" value="PHOSPHOTRANSFERASE SYSTEM TRANSPORT PROTEIN"/>
    <property type="match status" value="1"/>
</dbReference>
<reference evidence="16 17" key="1">
    <citation type="journal article" date="2018" name="Int. J. Syst. Evol. Microbiol.">
        <title>Lactobacillus paragasseri sp. nov., a sister taxon of Lactobacillus gasseri, based on whole-genome sequence analyses.</title>
        <authorList>
            <person name="Tanizawa Y."/>
            <person name="Tada I."/>
            <person name="Kobayashi H."/>
            <person name="Endo A."/>
            <person name="Maeno S."/>
            <person name="Toyoda A."/>
            <person name="Arita M."/>
            <person name="Nakamura Y."/>
            <person name="Sakamoto M."/>
            <person name="Ohkuma M."/>
            <person name="Tohno M."/>
        </authorList>
    </citation>
    <scope>NUCLEOTIDE SEQUENCE [LARGE SCALE GENOMIC DNA]</scope>
    <source>
        <strain evidence="16 17">JCM 1025</strain>
    </source>
</reference>
<dbReference type="GO" id="GO:0016301">
    <property type="term" value="F:kinase activity"/>
    <property type="evidence" value="ECO:0007669"/>
    <property type="project" value="UniProtKB-KW"/>
</dbReference>
<gene>
    <name evidence="16" type="ORF">LJCM1025_00220</name>
</gene>
<dbReference type="InterPro" id="IPR036878">
    <property type="entry name" value="Glu_permease_IIB"/>
</dbReference>
<evidence type="ECO:0000256" key="5">
    <source>
        <dbReference type="ARBA" id="ARBA00022679"/>
    </source>
</evidence>
<dbReference type="SUPFAM" id="SSF55604">
    <property type="entry name" value="Glucose permease domain IIB"/>
    <property type="match status" value="1"/>
</dbReference>
<keyword evidence="2" id="KW-0813">Transport</keyword>
<dbReference type="GO" id="GO:0005886">
    <property type="term" value="C:plasma membrane"/>
    <property type="evidence" value="ECO:0007669"/>
    <property type="project" value="UniProtKB-SubCell"/>
</dbReference>
<evidence type="ECO:0000256" key="10">
    <source>
        <dbReference type="ARBA" id="ARBA00023136"/>
    </source>
</evidence>
<dbReference type="AlphaFoldDB" id="A0AB33ZT93"/>